<dbReference type="SMART" id="SM00895">
    <property type="entry name" value="FCD"/>
    <property type="match status" value="1"/>
</dbReference>
<keyword evidence="1" id="KW-0805">Transcription regulation</keyword>
<dbReference type="CDD" id="cd07377">
    <property type="entry name" value="WHTH_GntR"/>
    <property type="match status" value="1"/>
</dbReference>
<comment type="caution">
    <text evidence="5">The sequence shown here is derived from an EMBL/GenBank/DDBJ whole genome shotgun (WGS) entry which is preliminary data.</text>
</comment>
<evidence type="ECO:0000256" key="3">
    <source>
        <dbReference type="ARBA" id="ARBA00023163"/>
    </source>
</evidence>
<gene>
    <name evidence="5" type="ORF">WKW79_34175</name>
</gene>
<dbReference type="EMBL" id="JBBKZS010000033">
    <property type="protein sequence ID" value="MEJ8859650.1"/>
    <property type="molecule type" value="Genomic_DNA"/>
</dbReference>
<evidence type="ECO:0000313" key="6">
    <source>
        <dbReference type="Proteomes" id="UP001367030"/>
    </source>
</evidence>
<reference evidence="5 6" key="1">
    <citation type="submission" date="2024-03" db="EMBL/GenBank/DDBJ databases">
        <title>Novel species of the genus Variovorax.</title>
        <authorList>
            <person name="Liu Q."/>
            <person name="Xin Y.-H."/>
        </authorList>
    </citation>
    <scope>NUCLEOTIDE SEQUENCE [LARGE SCALE GENOMIC DNA]</scope>
    <source>
        <strain evidence="5 6">KACC 18901</strain>
    </source>
</reference>
<evidence type="ECO:0000256" key="1">
    <source>
        <dbReference type="ARBA" id="ARBA00023015"/>
    </source>
</evidence>
<keyword evidence="6" id="KW-1185">Reference proteome</keyword>
<sequence>MDDYISFVNNKGMGMPTKKSELGAERADRLPGRAKKAASRQLQTLPEQIAEHIFTAIASGEYAPGDRIREESLAEEFEVSRGPVREALRLLESDSVVRILPNRGAHVTQLSIKEVGDVFEIRRTLSGAMIARLSAEEAVTLATTLEADIKALDALAQDPASDAAAYFDVSFRLARTLRDSCGNERLAEILSSLARQTLRYTQLGLATPARRKESARNWRAMQKALKAGNVEVAAESVEKLIEDSKREAVRQLQAREAGQGA</sequence>
<evidence type="ECO:0000259" key="4">
    <source>
        <dbReference type="PROSITE" id="PS50949"/>
    </source>
</evidence>
<keyword evidence="3" id="KW-0804">Transcription</keyword>
<dbReference type="InterPro" id="IPR000524">
    <property type="entry name" value="Tscrpt_reg_HTH_GntR"/>
</dbReference>
<dbReference type="InterPro" id="IPR008920">
    <property type="entry name" value="TF_FadR/GntR_C"/>
</dbReference>
<dbReference type="InterPro" id="IPR011711">
    <property type="entry name" value="GntR_C"/>
</dbReference>
<proteinExistence type="predicted"/>
<evidence type="ECO:0000313" key="5">
    <source>
        <dbReference type="EMBL" id="MEJ8859650.1"/>
    </source>
</evidence>
<dbReference type="PROSITE" id="PS50949">
    <property type="entry name" value="HTH_GNTR"/>
    <property type="match status" value="1"/>
</dbReference>
<accession>A0ABU8XIF4</accession>
<dbReference type="InterPro" id="IPR036388">
    <property type="entry name" value="WH-like_DNA-bd_sf"/>
</dbReference>
<evidence type="ECO:0000256" key="2">
    <source>
        <dbReference type="ARBA" id="ARBA00023125"/>
    </source>
</evidence>
<organism evidence="5 6">
    <name type="scientific">Variovorax robiniae</name>
    <dbReference type="NCBI Taxonomy" id="1836199"/>
    <lineage>
        <taxon>Bacteria</taxon>
        <taxon>Pseudomonadati</taxon>
        <taxon>Pseudomonadota</taxon>
        <taxon>Betaproteobacteria</taxon>
        <taxon>Burkholderiales</taxon>
        <taxon>Comamonadaceae</taxon>
        <taxon>Variovorax</taxon>
    </lineage>
</organism>
<dbReference type="SMART" id="SM00345">
    <property type="entry name" value="HTH_GNTR"/>
    <property type="match status" value="1"/>
</dbReference>
<dbReference type="SUPFAM" id="SSF48008">
    <property type="entry name" value="GntR ligand-binding domain-like"/>
    <property type="match status" value="1"/>
</dbReference>
<dbReference type="Gene3D" id="1.10.10.10">
    <property type="entry name" value="Winged helix-like DNA-binding domain superfamily/Winged helix DNA-binding domain"/>
    <property type="match status" value="1"/>
</dbReference>
<dbReference type="PANTHER" id="PTHR43537:SF24">
    <property type="entry name" value="GLUCONATE OPERON TRANSCRIPTIONAL REPRESSOR"/>
    <property type="match status" value="1"/>
</dbReference>
<keyword evidence="2" id="KW-0238">DNA-binding</keyword>
<dbReference type="RefSeq" id="WP_340339687.1">
    <property type="nucleotide sequence ID" value="NZ_JBBKZS010000033.1"/>
</dbReference>
<protein>
    <submittedName>
        <fullName evidence="5">GntR family transcriptional regulator</fullName>
    </submittedName>
</protein>
<dbReference type="Pfam" id="PF07729">
    <property type="entry name" value="FCD"/>
    <property type="match status" value="1"/>
</dbReference>
<dbReference type="Pfam" id="PF00392">
    <property type="entry name" value="GntR"/>
    <property type="match status" value="1"/>
</dbReference>
<feature type="domain" description="HTH gntR-type" evidence="4">
    <location>
        <begin position="43"/>
        <end position="110"/>
    </location>
</feature>
<dbReference type="PANTHER" id="PTHR43537">
    <property type="entry name" value="TRANSCRIPTIONAL REGULATOR, GNTR FAMILY"/>
    <property type="match status" value="1"/>
</dbReference>
<dbReference type="InterPro" id="IPR036390">
    <property type="entry name" value="WH_DNA-bd_sf"/>
</dbReference>
<name>A0ABU8XIF4_9BURK</name>
<dbReference type="SUPFAM" id="SSF46785">
    <property type="entry name" value="Winged helix' DNA-binding domain"/>
    <property type="match status" value="1"/>
</dbReference>
<dbReference type="Proteomes" id="UP001367030">
    <property type="component" value="Unassembled WGS sequence"/>
</dbReference>
<dbReference type="Gene3D" id="1.20.120.530">
    <property type="entry name" value="GntR ligand-binding domain-like"/>
    <property type="match status" value="1"/>
</dbReference>